<keyword evidence="1" id="KW-1133">Transmembrane helix</keyword>
<proteinExistence type="predicted"/>
<name>A0ABW9KI73_9BACT</name>
<protein>
    <submittedName>
        <fullName evidence="2">Uncharacterized protein</fullName>
    </submittedName>
</protein>
<accession>A0ABW9KI73</accession>
<keyword evidence="3" id="KW-1185">Reference proteome</keyword>
<sequence length="339" mass="37811">MSQTATMNERERIEQILHPRAEYTPRQFARSILWVLAVPLAVYLLTFPLVMMPGSGFSRLGVSKFGPVLDYGYNVRHADADVVIFGDSSAFIGIDPRVVNATLGTKALVIPNTIGSLPVLGDIPLQRYLSHNRPPRLLVLYFAPWNLDYNDPRRHDLLFEGEEVLFRHGSLRDILRFAMRKPAEFLTFPLKVYSTLGWNTLSFTLHQGDREHNTDATLGHMDYAFDFPPMPDTCHLVAHGMWKTGDASVRALMQKLSTPQTQVKVYLAPIPGCSDALYAVEHMGQPIGAKPLILPPSWFAGDDANGHIRPDHVAENSLLFAKTIAPWVQQAHIGANPAP</sequence>
<organism evidence="2 3">
    <name type="scientific">Terriglobus aquaticus</name>
    <dbReference type="NCBI Taxonomy" id="940139"/>
    <lineage>
        <taxon>Bacteria</taxon>
        <taxon>Pseudomonadati</taxon>
        <taxon>Acidobacteriota</taxon>
        <taxon>Terriglobia</taxon>
        <taxon>Terriglobales</taxon>
        <taxon>Acidobacteriaceae</taxon>
        <taxon>Terriglobus</taxon>
    </lineage>
</organism>
<evidence type="ECO:0000313" key="2">
    <source>
        <dbReference type="EMBL" id="MFN2975466.1"/>
    </source>
</evidence>
<evidence type="ECO:0000313" key="3">
    <source>
        <dbReference type="Proteomes" id="UP001634747"/>
    </source>
</evidence>
<evidence type="ECO:0000256" key="1">
    <source>
        <dbReference type="SAM" id="Phobius"/>
    </source>
</evidence>
<comment type="caution">
    <text evidence="2">The sequence shown here is derived from an EMBL/GenBank/DDBJ whole genome shotgun (WGS) entry which is preliminary data.</text>
</comment>
<keyword evidence="1" id="KW-0472">Membrane</keyword>
<gene>
    <name evidence="2" type="ORF">ACK2TP_06805</name>
</gene>
<feature type="transmembrane region" description="Helical" evidence="1">
    <location>
        <begin position="32"/>
        <end position="51"/>
    </location>
</feature>
<dbReference type="RefSeq" id="WP_263413010.1">
    <property type="nucleotide sequence ID" value="NZ_BAABBH010000001.1"/>
</dbReference>
<dbReference type="Proteomes" id="UP001634747">
    <property type="component" value="Unassembled WGS sequence"/>
</dbReference>
<keyword evidence="1" id="KW-0812">Transmembrane</keyword>
<dbReference type="EMBL" id="JBJYXY010000001">
    <property type="protein sequence ID" value="MFN2975466.1"/>
    <property type="molecule type" value="Genomic_DNA"/>
</dbReference>
<reference evidence="2 3" key="1">
    <citation type="submission" date="2024-12" db="EMBL/GenBank/DDBJ databases">
        <authorList>
            <person name="Lee Y."/>
        </authorList>
    </citation>
    <scope>NUCLEOTIDE SEQUENCE [LARGE SCALE GENOMIC DNA]</scope>
    <source>
        <strain evidence="2 3">03SUJ4</strain>
    </source>
</reference>